<dbReference type="OrthoDB" id="17262at2759"/>
<dbReference type="GeneID" id="5547822"/>
<feature type="domain" description="Post-transcriptional regulator MKT1 C-terminal" evidence="1">
    <location>
        <begin position="78"/>
        <end position="329"/>
    </location>
</feature>
<feature type="non-terminal residue" evidence="2">
    <location>
        <position position="1"/>
    </location>
</feature>
<gene>
    <name evidence="2" type="ORF">Kpol_1002p116</name>
</gene>
<keyword evidence="3" id="KW-1185">Reference proteome</keyword>
<dbReference type="EMBL" id="DS480379">
    <property type="protein sequence ID" value="EDO19467.1"/>
    <property type="molecule type" value="Genomic_DNA"/>
</dbReference>
<dbReference type="RefSeq" id="XP_001647325.1">
    <property type="nucleotide sequence ID" value="XM_001647275.1"/>
</dbReference>
<sequence>ITLVNKSTPSTFEKISCLVVKTDNSESKFSIASFVDILSKSKDLSSDFISNGPLFIPSVPNEKKLYTTFDLLSTNFLRLLVLLEFFEFNLEAKKLIPTKWGSALLKLNTLDLDPKFYEKHFILLMFLKFDVLKLSQELQPSTISALSQATLNSYPKEYKFINVLSRLLTLYQIEQAPYNYHGPIEKQALIIREHFNFVKENLKELYEATIVSSLTSGEFDRLTLDDAQWKELVVSKMPFKAGLPNTIMAMMWEFYLQKYLHNGKEKADAFSFIAAEFNTTKSVPNLEEQFNNSYKFLNDVSKIVSELATMQLIPENDATLVNEAVEFCAKSIS</sequence>
<reference evidence="2 3" key="1">
    <citation type="journal article" date="2007" name="Proc. Natl. Acad. Sci. U.S.A.">
        <title>Independent sorting-out of thousands of duplicated gene pairs in two yeast species descended from a whole-genome duplication.</title>
        <authorList>
            <person name="Scannell D.R."/>
            <person name="Frank A.C."/>
            <person name="Conant G.C."/>
            <person name="Byrne K.P."/>
            <person name="Woolfit M."/>
            <person name="Wolfe K.H."/>
        </authorList>
    </citation>
    <scope>NUCLEOTIDE SEQUENCE [LARGE SCALE GENOMIC DNA]</scope>
    <source>
        <strain evidence="3">ATCC 22028 / DSM 70294 / BCRC 21397 / CBS 2163 / NBRC 10782 / NRRL Y-8283 / UCD 57-17</strain>
    </source>
</reference>
<dbReference type="InterPro" id="IPR022039">
    <property type="entry name" value="MKT1_C"/>
</dbReference>
<dbReference type="HOGENOM" id="CLU_835669_0_0_1"/>
<accession>A7TEE5</accession>
<dbReference type="Proteomes" id="UP000000267">
    <property type="component" value="Unassembled WGS sequence"/>
</dbReference>
<proteinExistence type="predicted"/>
<name>A7TEE5_VANPO</name>
<dbReference type="Pfam" id="PF12246">
    <property type="entry name" value="MKT1_C"/>
    <property type="match status" value="1"/>
</dbReference>
<protein>
    <recommendedName>
        <fullName evidence="1">Post-transcriptional regulator MKT1 C-terminal domain-containing protein</fullName>
    </recommendedName>
</protein>
<evidence type="ECO:0000313" key="2">
    <source>
        <dbReference type="EMBL" id="EDO19467.1"/>
    </source>
</evidence>
<organism evidence="3">
    <name type="scientific">Vanderwaltozyma polyspora (strain ATCC 22028 / DSM 70294 / BCRC 21397 / CBS 2163 / NBRC 10782 / NRRL Y-8283 / UCD 57-17)</name>
    <name type="common">Kluyveromyces polysporus</name>
    <dbReference type="NCBI Taxonomy" id="436907"/>
    <lineage>
        <taxon>Eukaryota</taxon>
        <taxon>Fungi</taxon>
        <taxon>Dikarya</taxon>
        <taxon>Ascomycota</taxon>
        <taxon>Saccharomycotina</taxon>
        <taxon>Saccharomycetes</taxon>
        <taxon>Saccharomycetales</taxon>
        <taxon>Saccharomycetaceae</taxon>
        <taxon>Vanderwaltozyma</taxon>
    </lineage>
</organism>
<evidence type="ECO:0000259" key="1">
    <source>
        <dbReference type="Pfam" id="PF12246"/>
    </source>
</evidence>
<evidence type="ECO:0000313" key="3">
    <source>
        <dbReference type="Proteomes" id="UP000000267"/>
    </source>
</evidence>
<dbReference type="AlphaFoldDB" id="A7TEE5"/>